<protein>
    <recommendedName>
        <fullName evidence="6">Enoyl reductase (ER) domain-containing protein</fullName>
    </recommendedName>
</protein>
<comment type="caution">
    <text evidence="7">The sequence shown here is derived from an EMBL/GenBank/DDBJ whole genome shotgun (WGS) entry which is preliminary data.</text>
</comment>
<accession>A0A9P6PXN5</accession>
<evidence type="ECO:0000256" key="3">
    <source>
        <dbReference type="ARBA" id="ARBA00022833"/>
    </source>
</evidence>
<dbReference type="CDD" id="cd05283">
    <property type="entry name" value="CAD1"/>
    <property type="match status" value="1"/>
</dbReference>
<keyword evidence="2 5" id="KW-0479">Metal-binding</keyword>
<evidence type="ECO:0000256" key="4">
    <source>
        <dbReference type="ARBA" id="ARBA00023002"/>
    </source>
</evidence>
<comment type="cofactor">
    <cofactor evidence="1 5">
        <name>Zn(2+)</name>
        <dbReference type="ChEBI" id="CHEBI:29105"/>
    </cofactor>
</comment>
<dbReference type="EMBL" id="JAAAJB010000478">
    <property type="protein sequence ID" value="KAG0255111.1"/>
    <property type="molecule type" value="Genomic_DNA"/>
</dbReference>
<dbReference type="InterPro" id="IPR020843">
    <property type="entry name" value="ER"/>
</dbReference>
<dbReference type="PANTHER" id="PTHR42683">
    <property type="entry name" value="ALDEHYDE REDUCTASE"/>
    <property type="match status" value="1"/>
</dbReference>
<keyword evidence="3 5" id="KW-0862">Zinc</keyword>
<evidence type="ECO:0000256" key="1">
    <source>
        <dbReference type="ARBA" id="ARBA00001947"/>
    </source>
</evidence>
<name>A0A9P6PXN5_9FUNG</name>
<dbReference type="SUPFAM" id="SSF51735">
    <property type="entry name" value="NAD(P)-binding Rossmann-fold domains"/>
    <property type="match status" value="1"/>
</dbReference>
<dbReference type="InterPro" id="IPR013149">
    <property type="entry name" value="ADH-like_C"/>
</dbReference>
<reference evidence="7" key="1">
    <citation type="journal article" date="2020" name="Fungal Divers.">
        <title>Resolving the Mortierellaceae phylogeny through synthesis of multi-gene phylogenetics and phylogenomics.</title>
        <authorList>
            <person name="Vandepol N."/>
            <person name="Liber J."/>
            <person name="Desiro A."/>
            <person name="Na H."/>
            <person name="Kennedy M."/>
            <person name="Barry K."/>
            <person name="Grigoriev I.V."/>
            <person name="Miller A.N."/>
            <person name="O'Donnell K."/>
            <person name="Stajich J.E."/>
            <person name="Bonito G."/>
        </authorList>
    </citation>
    <scope>NUCLEOTIDE SEQUENCE</scope>
    <source>
        <strain evidence="7">BC1065</strain>
    </source>
</reference>
<dbReference type="Gene3D" id="3.40.50.720">
    <property type="entry name" value="NAD(P)-binding Rossmann-like Domain"/>
    <property type="match status" value="1"/>
</dbReference>
<dbReference type="InterPro" id="IPR011032">
    <property type="entry name" value="GroES-like_sf"/>
</dbReference>
<evidence type="ECO:0000313" key="7">
    <source>
        <dbReference type="EMBL" id="KAG0255111.1"/>
    </source>
</evidence>
<feature type="domain" description="Enoyl reductase (ER)" evidence="6">
    <location>
        <begin position="35"/>
        <end position="388"/>
    </location>
</feature>
<dbReference type="AlphaFoldDB" id="A0A9P6PXN5"/>
<evidence type="ECO:0000259" key="6">
    <source>
        <dbReference type="SMART" id="SM00829"/>
    </source>
</evidence>
<dbReference type="InterPro" id="IPR013154">
    <property type="entry name" value="ADH-like_N"/>
</dbReference>
<keyword evidence="8" id="KW-1185">Reference proteome</keyword>
<dbReference type="Gene3D" id="3.90.180.10">
    <property type="entry name" value="Medium-chain alcohol dehydrogenases, catalytic domain"/>
    <property type="match status" value="1"/>
</dbReference>
<dbReference type="SUPFAM" id="SSF50129">
    <property type="entry name" value="GroES-like"/>
    <property type="match status" value="1"/>
</dbReference>
<dbReference type="GO" id="GO:0008270">
    <property type="term" value="F:zinc ion binding"/>
    <property type="evidence" value="ECO:0007669"/>
    <property type="project" value="InterPro"/>
</dbReference>
<dbReference type="Pfam" id="PF00107">
    <property type="entry name" value="ADH_zinc_N"/>
    <property type="match status" value="1"/>
</dbReference>
<keyword evidence="4" id="KW-0560">Oxidoreductase</keyword>
<dbReference type="OrthoDB" id="1879366at2759"/>
<sequence length="419" mass="45603">MFKQPDTHHASHGPATGDGSNVAADTFMGWAIAKGSHCLCPVTFEPRPMGKADVDVAIRYSGICGSDIHAIDKIDCSQGCEGGASVVWNDKTVPGHEIAGIVIKAGPEAKFKVGERVGAGVLVGACLNCKECNGGNEQLCKKAVLSYATPIRHDEGDKTTPIFGGFANRVRLNSDFVYCIPQEIELEEAATLMCSGLTAYTALRRHGAGPNTAVGVMGIGSLGHLTLQFAKAMGCKTILALNEELVSCEDCLKLGATKCFCNLRETSSRQQLLSHDRRESLDLLVVCSFEVTTNWHDLLHLMKPRGTIVMMAMPPGTEVPLVLPTPILVRHEIGVVGSFQGGRREMREMFDFVIQHKIHPWTVKRPMAEINDALDCVKKHKVCYSMVLEVPETTEGFEAERTTTKLKQALEEEVQQLEV</sequence>
<evidence type="ECO:0000256" key="2">
    <source>
        <dbReference type="ARBA" id="ARBA00022723"/>
    </source>
</evidence>
<dbReference type="InterPro" id="IPR002328">
    <property type="entry name" value="ADH_Zn_CS"/>
</dbReference>
<dbReference type="Proteomes" id="UP000807716">
    <property type="component" value="Unassembled WGS sequence"/>
</dbReference>
<dbReference type="InterPro" id="IPR036291">
    <property type="entry name" value="NAD(P)-bd_dom_sf"/>
</dbReference>
<evidence type="ECO:0000313" key="8">
    <source>
        <dbReference type="Proteomes" id="UP000807716"/>
    </source>
</evidence>
<comment type="similarity">
    <text evidence="5">Belongs to the zinc-containing alcohol dehydrogenase family.</text>
</comment>
<dbReference type="GO" id="GO:0016616">
    <property type="term" value="F:oxidoreductase activity, acting on the CH-OH group of donors, NAD or NADP as acceptor"/>
    <property type="evidence" value="ECO:0007669"/>
    <property type="project" value="InterPro"/>
</dbReference>
<organism evidence="7 8">
    <name type="scientific">Actinomortierella ambigua</name>
    <dbReference type="NCBI Taxonomy" id="1343610"/>
    <lineage>
        <taxon>Eukaryota</taxon>
        <taxon>Fungi</taxon>
        <taxon>Fungi incertae sedis</taxon>
        <taxon>Mucoromycota</taxon>
        <taxon>Mortierellomycotina</taxon>
        <taxon>Mortierellomycetes</taxon>
        <taxon>Mortierellales</taxon>
        <taxon>Mortierellaceae</taxon>
        <taxon>Actinomortierella</taxon>
    </lineage>
</organism>
<dbReference type="InterPro" id="IPR047109">
    <property type="entry name" value="CAD-like"/>
</dbReference>
<dbReference type="Pfam" id="PF08240">
    <property type="entry name" value="ADH_N"/>
    <property type="match status" value="1"/>
</dbReference>
<evidence type="ECO:0000256" key="5">
    <source>
        <dbReference type="RuleBase" id="RU361277"/>
    </source>
</evidence>
<dbReference type="PROSITE" id="PS00059">
    <property type="entry name" value="ADH_ZINC"/>
    <property type="match status" value="1"/>
</dbReference>
<dbReference type="SMART" id="SM00829">
    <property type="entry name" value="PKS_ER"/>
    <property type="match status" value="1"/>
</dbReference>
<gene>
    <name evidence="7" type="ORF">DFQ27_006427</name>
</gene>
<proteinExistence type="inferred from homology"/>